<reference evidence="1" key="1">
    <citation type="journal article" date="2020" name="New Phytol.">
        <title>Comparative genomics reveals dynamic genome evolution in host specialist ectomycorrhizal fungi.</title>
        <authorList>
            <person name="Lofgren L.A."/>
            <person name="Nguyen N.H."/>
            <person name="Vilgalys R."/>
            <person name="Ruytinx J."/>
            <person name="Liao H.L."/>
            <person name="Branco S."/>
            <person name="Kuo A."/>
            <person name="LaButti K."/>
            <person name="Lipzen A."/>
            <person name="Andreopoulos W."/>
            <person name="Pangilinan J."/>
            <person name="Riley R."/>
            <person name="Hundley H."/>
            <person name="Na H."/>
            <person name="Barry K."/>
            <person name="Grigoriev I.V."/>
            <person name="Stajich J.E."/>
            <person name="Kennedy P.G."/>
        </authorList>
    </citation>
    <scope>NUCLEOTIDE SEQUENCE</scope>
    <source>
        <strain evidence="1">FC203</strain>
    </source>
</reference>
<dbReference type="AlphaFoldDB" id="A0AAD4E074"/>
<gene>
    <name evidence="1" type="ORF">F5891DRAFT_1193677</name>
</gene>
<dbReference type="EMBL" id="JABBWK010000061">
    <property type="protein sequence ID" value="KAG1895863.1"/>
    <property type="molecule type" value="Genomic_DNA"/>
</dbReference>
<name>A0AAD4E074_9AGAM</name>
<dbReference type="Proteomes" id="UP001195769">
    <property type="component" value="Unassembled WGS sequence"/>
</dbReference>
<comment type="caution">
    <text evidence="1">The sequence shown here is derived from an EMBL/GenBank/DDBJ whole genome shotgun (WGS) entry which is preliminary data.</text>
</comment>
<organism evidence="1 2">
    <name type="scientific">Suillus fuscotomentosus</name>
    <dbReference type="NCBI Taxonomy" id="1912939"/>
    <lineage>
        <taxon>Eukaryota</taxon>
        <taxon>Fungi</taxon>
        <taxon>Dikarya</taxon>
        <taxon>Basidiomycota</taxon>
        <taxon>Agaricomycotina</taxon>
        <taxon>Agaricomycetes</taxon>
        <taxon>Agaricomycetidae</taxon>
        <taxon>Boletales</taxon>
        <taxon>Suillineae</taxon>
        <taxon>Suillaceae</taxon>
        <taxon>Suillus</taxon>
    </lineage>
</organism>
<evidence type="ECO:0000313" key="2">
    <source>
        <dbReference type="Proteomes" id="UP001195769"/>
    </source>
</evidence>
<evidence type="ECO:0000313" key="1">
    <source>
        <dbReference type="EMBL" id="KAG1895863.1"/>
    </source>
</evidence>
<protein>
    <submittedName>
        <fullName evidence="1">Uncharacterized protein</fullName>
    </submittedName>
</protein>
<dbReference type="RefSeq" id="XP_041221439.1">
    <property type="nucleotide sequence ID" value="XM_041367801.1"/>
</dbReference>
<dbReference type="GeneID" id="64662099"/>
<accession>A0AAD4E074</accession>
<keyword evidence="2" id="KW-1185">Reference proteome</keyword>
<proteinExistence type="predicted"/>
<sequence>MCCESLYGIWDALGEMSEQDFIAFIADLLTGEKFLNGPIEVEGVMRNIPFGHVVNTIRVGVGLLGVLAQFHFCILRKVVCQTQIRNALANESCFINLVSTPEITHTMAVVELGFVTSPARCIPDPFTSPHHSSEIRLT</sequence>